<dbReference type="InterPro" id="IPR013551">
    <property type="entry name" value="YicC-like_C"/>
</dbReference>
<keyword evidence="3" id="KW-0255">Endonuclease</keyword>
<dbReference type="Proteomes" id="UP000885792">
    <property type="component" value="Unassembled WGS sequence"/>
</dbReference>
<feature type="domain" description="Endoribonuclease YicC-like N-terminal" evidence="6">
    <location>
        <begin position="1"/>
        <end position="148"/>
    </location>
</feature>
<comment type="similarity">
    <text evidence="5">Belongs to the YicC/YloC family.</text>
</comment>
<reference evidence="8" key="1">
    <citation type="journal article" date="2020" name="mSystems">
        <title>Genome- and Community-Level Interaction Insights into Carbon Utilization and Element Cycling Functions of Hydrothermarchaeota in Hydrothermal Sediment.</title>
        <authorList>
            <person name="Zhou Z."/>
            <person name="Liu Y."/>
            <person name="Xu W."/>
            <person name="Pan J."/>
            <person name="Luo Z.H."/>
            <person name="Li M."/>
        </authorList>
    </citation>
    <scope>NUCLEOTIDE SEQUENCE [LARGE SCALE GENOMIC DNA]</scope>
    <source>
        <strain evidence="8">HyVt-501</strain>
    </source>
</reference>
<organism evidence="8">
    <name type="scientific">Aquifex aeolicus</name>
    <dbReference type="NCBI Taxonomy" id="63363"/>
    <lineage>
        <taxon>Bacteria</taxon>
        <taxon>Pseudomonadati</taxon>
        <taxon>Aquificota</taxon>
        <taxon>Aquificia</taxon>
        <taxon>Aquificales</taxon>
        <taxon>Aquificaceae</taxon>
        <taxon>Aquifex</taxon>
    </lineage>
</organism>
<dbReference type="Pfam" id="PF08340">
    <property type="entry name" value="YicC-like_C"/>
    <property type="match status" value="1"/>
</dbReference>
<dbReference type="GO" id="GO:0016787">
    <property type="term" value="F:hydrolase activity"/>
    <property type="evidence" value="ECO:0007669"/>
    <property type="project" value="UniProtKB-KW"/>
</dbReference>
<proteinExistence type="inferred from homology"/>
<dbReference type="Pfam" id="PF03755">
    <property type="entry name" value="YicC-like_N"/>
    <property type="match status" value="1"/>
</dbReference>
<dbReference type="PANTHER" id="PTHR30636:SF3">
    <property type="entry name" value="UPF0701 PROTEIN YICC"/>
    <property type="match status" value="1"/>
</dbReference>
<evidence type="ECO:0000256" key="3">
    <source>
        <dbReference type="ARBA" id="ARBA00022759"/>
    </source>
</evidence>
<feature type="domain" description="Endoribonuclease YicC-like C-terminal" evidence="7">
    <location>
        <begin position="167"/>
        <end position="280"/>
    </location>
</feature>
<name>A0A7C5L6X1_AQUAO</name>
<evidence type="ECO:0000256" key="4">
    <source>
        <dbReference type="ARBA" id="ARBA00022801"/>
    </source>
</evidence>
<gene>
    <name evidence="8" type="ORF">ENJ61_04990</name>
</gene>
<accession>A0A7C5L6X1</accession>
<dbReference type="InterPro" id="IPR013527">
    <property type="entry name" value="YicC-like_N"/>
</dbReference>
<evidence type="ECO:0000259" key="7">
    <source>
        <dbReference type="Pfam" id="PF08340"/>
    </source>
</evidence>
<sequence length="280" mass="32440">MTGFGRGVEESEGWKVSVMMRSLNGKGLDVNVRMPSFMMPVEPKIKDRVREKLRRGSVQVVLDVESKQVLPPVDVDRLVKNAEMLRDLSRRILSLNVSDDTIFELSWKYSEKAVVEIDEELEKTALRAVDTALEELLTSRQREGRALQEDLAGRADRIEELLQRIVEVKDRITERIREKVAERAKRLNLTEEHPLVLNEITFLLEKMDVEEEVTRLRTHLSRFRKLLTEEGDVGKKLEFLAQEMHREINTLGNKIPELSQYVVEIKAEIDRIKQQAANVE</sequence>
<evidence type="ECO:0000313" key="8">
    <source>
        <dbReference type="EMBL" id="HHJ64247.1"/>
    </source>
</evidence>
<evidence type="ECO:0000256" key="1">
    <source>
        <dbReference type="ARBA" id="ARBA00001968"/>
    </source>
</evidence>
<keyword evidence="4" id="KW-0378">Hydrolase</keyword>
<dbReference type="InterPro" id="IPR005229">
    <property type="entry name" value="YicC/YloC-like"/>
</dbReference>
<evidence type="ECO:0000259" key="6">
    <source>
        <dbReference type="Pfam" id="PF03755"/>
    </source>
</evidence>
<comment type="cofactor">
    <cofactor evidence="1">
        <name>a divalent metal cation</name>
        <dbReference type="ChEBI" id="CHEBI:60240"/>
    </cofactor>
</comment>
<keyword evidence="2" id="KW-0540">Nuclease</keyword>
<evidence type="ECO:0000256" key="2">
    <source>
        <dbReference type="ARBA" id="ARBA00022722"/>
    </source>
</evidence>
<dbReference type="GO" id="GO:0004521">
    <property type="term" value="F:RNA endonuclease activity"/>
    <property type="evidence" value="ECO:0007669"/>
    <property type="project" value="InterPro"/>
</dbReference>
<dbReference type="EMBL" id="DRNB01000178">
    <property type="protein sequence ID" value="HHJ64247.1"/>
    <property type="molecule type" value="Genomic_DNA"/>
</dbReference>
<dbReference type="AlphaFoldDB" id="A0A7C5L6X1"/>
<evidence type="ECO:0000256" key="5">
    <source>
        <dbReference type="ARBA" id="ARBA00035648"/>
    </source>
</evidence>
<protein>
    <submittedName>
        <fullName evidence="8">YicC family protein</fullName>
    </submittedName>
</protein>
<comment type="caution">
    <text evidence="8">The sequence shown here is derived from an EMBL/GenBank/DDBJ whole genome shotgun (WGS) entry which is preliminary data.</text>
</comment>
<dbReference type="PANTHER" id="PTHR30636">
    <property type="entry name" value="UPF0701 PROTEIN YICC"/>
    <property type="match status" value="1"/>
</dbReference>